<name>A0A9R0IQ68_SPIOL</name>
<dbReference type="KEGG" id="soe:110792651"/>
<protein>
    <submittedName>
        <fullName evidence="4">Uncharacterized protein isoform X1</fullName>
    </submittedName>
</protein>
<evidence type="ECO:0000313" key="3">
    <source>
        <dbReference type="Proteomes" id="UP000813463"/>
    </source>
</evidence>
<dbReference type="SUPFAM" id="SSF52833">
    <property type="entry name" value="Thioredoxin-like"/>
    <property type="match status" value="2"/>
</dbReference>
<dbReference type="Proteomes" id="UP000813463">
    <property type="component" value="Chromosome 5"/>
</dbReference>
<dbReference type="AlphaFoldDB" id="A0A9R0IQ68"/>
<sequence>MASLKLFTSLALIGAAILSLFPPTTAAIAAEFKDSGKFEWQILSSQNFSSQIRLHPQILLFITVPWCGESRSLMNEISWKLAKEQEKYNSLKLMFVNRNLDKTLADSLGGAEGITVLCYHHAMSYKYQGILREQDILSSVNYLMSLAAEDLPLKILRDSRDLEMFLASTDKAVLLLESCGWTLKLLEEQTSNGTVQASFAGTLFPGDLKRETNQTLAPGRQKFLKDGGKDMNCDVQHGCGESSWVGEFSAKNGTASPTNEDMQPTAGTSCSFKEYIKFKSFFSKFMALARDIYLPPQSQRYGFVSDRSLLSSLGIEDSDQWSLIISYAGCPGCLRKFKDEIHLQKALEMHDLPVMEVPDEDGKGPALPVDKPSVVLFVDRTSDSVETRKRSQKALHIFKELALQYWKSYPMDWQSSDLPKRSLHTYQGSASMFKNNRLLLSPSSQIPLKDKMSIMIINEGQQVKFGSEALNLQSGSLHEILTYLAGQKKESKLSSLAKEAGFQLLSDEIDVKVANVLSSLEEIQNQDLFIKSDVVSGESIHDKNKDLTDQVAPLVDQKQQFLPTDVEIPSDYSNLKVSINLASRKSEIMDPHQSLKDREIGSAPDVDSKMQTEAEKTENSEGFNHDFIAFTGSFFFCDGNFKFLRSLTNDSQAPRIVIIDPLSQQHYVLSEEVEYSVISVSTFINGFLNGSLTPYQRSGSLRKSIEMPQPPFVNLDFHEKDSIPIITTATFSELVLGSGESEAQDATNAWHKDVVVLFSSSWCGLCQRMELIVREVYRSLKGYRNMVESESNSKELFFQDNLKDIVSNMPAFYLIDCTLNECSWFLKSMGQKEVYPSLLLFPAERKTAIVYDGNMMVKDILNFIANRGSSSNHIARQKGNLWTNWKDTQKHDDKVRGVFTSGDAKKSSDVMSNYFGTILQNAEIQNPMIFKPDEEKHTPNPTVGSFLVATELLHESNPFNKAKILIVDADHGVGFQGLIVNKPLSWDSLPQFQDVKLLEGVPVSFGGPVMQQEMPLVSLARISFNHQYPQVLPGVYLLNQLETLGKVKEVKAGNQSATDLWFFWGYSGWSWEQLLSEIAEGVWTLHEGNNEDLQWPK</sequence>
<dbReference type="SUPFAM" id="SSF143456">
    <property type="entry name" value="VC0467-like"/>
    <property type="match status" value="1"/>
</dbReference>
<gene>
    <name evidence="4" type="primary">LOC110792651</name>
</gene>
<dbReference type="Pfam" id="PF02622">
    <property type="entry name" value="DUF179"/>
    <property type="match status" value="1"/>
</dbReference>
<dbReference type="Gene3D" id="3.40.30.10">
    <property type="entry name" value="Glutaredoxin"/>
    <property type="match status" value="3"/>
</dbReference>
<feature type="signal peptide" evidence="2">
    <location>
        <begin position="1"/>
        <end position="26"/>
    </location>
</feature>
<feature type="region of interest" description="Disordered" evidence="1">
    <location>
        <begin position="589"/>
        <end position="618"/>
    </location>
</feature>
<reference evidence="4" key="2">
    <citation type="submission" date="2025-08" db="UniProtKB">
        <authorList>
            <consortium name="RefSeq"/>
        </authorList>
    </citation>
    <scope>IDENTIFICATION</scope>
    <source>
        <tissue evidence="4">Leaf</tissue>
    </source>
</reference>
<dbReference type="GeneID" id="110792651"/>
<feature type="chain" id="PRO_5040352275" evidence="2">
    <location>
        <begin position="27"/>
        <end position="1097"/>
    </location>
</feature>
<proteinExistence type="predicted"/>
<evidence type="ECO:0000256" key="2">
    <source>
        <dbReference type="SAM" id="SignalP"/>
    </source>
</evidence>
<dbReference type="InterPro" id="IPR003774">
    <property type="entry name" value="AlgH-like"/>
</dbReference>
<evidence type="ECO:0000256" key="1">
    <source>
        <dbReference type="SAM" id="MobiDB-lite"/>
    </source>
</evidence>
<dbReference type="PANTHER" id="PTHR31984:SF12">
    <property type="entry name" value="THIOREDOXIN DOMAIN-CONTAINING PROTEIN"/>
    <property type="match status" value="1"/>
</dbReference>
<organism evidence="3 4">
    <name type="scientific">Spinacia oleracea</name>
    <name type="common">Spinach</name>
    <dbReference type="NCBI Taxonomy" id="3562"/>
    <lineage>
        <taxon>Eukaryota</taxon>
        <taxon>Viridiplantae</taxon>
        <taxon>Streptophyta</taxon>
        <taxon>Embryophyta</taxon>
        <taxon>Tracheophyta</taxon>
        <taxon>Spermatophyta</taxon>
        <taxon>Magnoliopsida</taxon>
        <taxon>eudicotyledons</taxon>
        <taxon>Gunneridae</taxon>
        <taxon>Pentapetalae</taxon>
        <taxon>Caryophyllales</taxon>
        <taxon>Chenopodiaceae</taxon>
        <taxon>Chenopodioideae</taxon>
        <taxon>Anserineae</taxon>
        <taxon>Spinacia</taxon>
    </lineage>
</organism>
<dbReference type="Gene3D" id="3.40.1740.10">
    <property type="entry name" value="VC0467-like"/>
    <property type="match status" value="1"/>
</dbReference>
<evidence type="ECO:0000313" key="4">
    <source>
        <dbReference type="RefSeq" id="XP_021853157.1"/>
    </source>
</evidence>
<keyword evidence="2" id="KW-0732">Signal</keyword>
<dbReference type="RefSeq" id="XP_021853157.1">
    <property type="nucleotide sequence ID" value="XM_021997465.2"/>
</dbReference>
<reference evidence="3" key="1">
    <citation type="journal article" date="2021" name="Nat. Commun.">
        <title>Genomic analyses provide insights into spinach domestication and the genetic basis of agronomic traits.</title>
        <authorList>
            <person name="Cai X."/>
            <person name="Sun X."/>
            <person name="Xu C."/>
            <person name="Sun H."/>
            <person name="Wang X."/>
            <person name="Ge C."/>
            <person name="Zhang Z."/>
            <person name="Wang Q."/>
            <person name="Fei Z."/>
            <person name="Jiao C."/>
            <person name="Wang Q."/>
        </authorList>
    </citation>
    <scope>NUCLEOTIDE SEQUENCE [LARGE SCALE GENOMIC DNA]</scope>
    <source>
        <strain evidence="3">cv. Varoflay</strain>
    </source>
</reference>
<accession>A0A9R0IQ68</accession>
<keyword evidence="3" id="KW-1185">Reference proteome</keyword>
<dbReference type="InterPro" id="IPR036249">
    <property type="entry name" value="Thioredoxin-like_sf"/>
</dbReference>
<dbReference type="OrthoDB" id="1910803at2759"/>
<dbReference type="PANTHER" id="PTHR31984">
    <property type="entry name" value="TRANSPORTER, PUTATIVE (DUF179)-RELATED"/>
    <property type="match status" value="1"/>
</dbReference>